<gene>
    <name evidence="2" type="ORF">LJ207_11450</name>
</gene>
<dbReference type="EMBL" id="JAJFAT010000021">
    <property type="protein sequence ID" value="MCC3145930.1"/>
    <property type="molecule type" value="Genomic_DNA"/>
</dbReference>
<dbReference type="Pfam" id="PF02037">
    <property type="entry name" value="SAP"/>
    <property type="match status" value="1"/>
</dbReference>
<evidence type="ECO:0000313" key="2">
    <source>
        <dbReference type="EMBL" id="MCC3145930.1"/>
    </source>
</evidence>
<dbReference type="InterPro" id="IPR036361">
    <property type="entry name" value="SAP_dom_sf"/>
</dbReference>
<sequence>MNLSVYEHRILESRLGYFPQINNKVHGIKIIKSSLKDLQYRGLVARIRDDDCYYVIPQEIAEKMRTILGVELSKDSYILLLKKIKKTQLKEILRENRLPIYGKKKELYKRILQARIKPSEALNILTSEELSDLLRELEDPKISGTKDEKIANIIDFYKQLITYKVETGDEREQYYNYLVELAKREYDQLRGNNIINKDLEIEQYFEEATKFLFEVLLGHELQEMQGNDNPDGRLLFNNNEVVLWDNKSCENDYTFPEDHYIQFLRYINKENRRVNLFLVIAPSFTKESIKKAPRLKAESKKDTDVGLITAEEIKFVAENWRDYCSSSSSFSLQVFNYTGRLTKERLKDRMEWALK</sequence>
<dbReference type="Proteomes" id="UP001199296">
    <property type="component" value="Unassembled WGS sequence"/>
</dbReference>
<reference evidence="2 3" key="1">
    <citation type="submission" date="2021-10" db="EMBL/GenBank/DDBJ databases">
        <authorList>
            <person name="Grouzdev D.S."/>
            <person name="Pantiukh K.S."/>
            <person name="Krutkina M.S."/>
        </authorList>
    </citation>
    <scope>NUCLEOTIDE SEQUENCE [LARGE SCALE GENOMIC DNA]</scope>
    <source>
        <strain evidence="2 3">Z-7514</strain>
    </source>
</reference>
<dbReference type="InterPro" id="IPR003034">
    <property type="entry name" value="SAP_dom"/>
</dbReference>
<dbReference type="PROSITE" id="PS50800">
    <property type="entry name" value="SAP"/>
    <property type="match status" value="1"/>
</dbReference>
<keyword evidence="3" id="KW-1185">Reference proteome</keyword>
<proteinExistence type="predicted"/>
<organism evidence="2 3">
    <name type="scientific">Halanaerobium polyolivorans</name>
    <dbReference type="NCBI Taxonomy" id="2886943"/>
    <lineage>
        <taxon>Bacteria</taxon>
        <taxon>Bacillati</taxon>
        <taxon>Bacillota</taxon>
        <taxon>Clostridia</taxon>
        <taxon>Halanaerobiales</taxon>
        <taxon>Halanaerobiaceae</taxon>
        <taxon>Halanaerobium</taxon>
    </lineage>
</organism>
<dbReference type="SUPFAM" id="SSF68906">
    <property type="entry name" value="SAP domain"/>
    <property type="match status" value="1"/>
</dbReference>
<dbReference type="Gene3D" id="1.10.720.30">
    <property type="entry name" value="SAP domain"/>
    <property type="match status" value="1"/>
</dbReference>
<name>A0AAW4X295_9FIRM</name>
<dbReference type="RefSeq" id="WP_229346630.1">
    <property type="nucleotide sequence ID" value="NZ_JAJFAT010000021.1"/>
</dbReference>
<evidence type="ECO:0000259" key="1">
    <source>
        <dbReference type="PROSITE" id="PS50800"/>
    </source>
</evidence>
<feature type="domain" description="SAP" evidence="1">
    <location>
        <begin position="81"/>
        <end position="115"/>
    </location>
</feature>
<protein>
    <submittedName>
        <fullName evidence="2">SAP domain-containing protein</fullName>
    </submittedName>
</protein>
<evidence type="ECO:0000313" key="3">
    <source>
        <dbReference type="Proteomes" id="UP001199296"/>
    </source>
</evidence>
<dbReference type="Gene3D" id="3.40.91.30">
    <property type="match status" value="1"/>
</dbReference>
<comment type="caution">
    <text evidence="2">The sequence shown here is derived from an EMBL/GenBank/DDBJ whole genome shotgun (WGS) entry which is preliminary data.</text>
</comment>
<accession>A0AAW4X295</accession>
<dbReference type="AlphaFoldDB" id="A0AAW4X295"/>
<dbReference type="SMART" id="SM00513">
    <property type="entry name" value="SAP"/>
    <property type="match status" value="1"/>
</dbReference>